<dbReference type="AlphaFoldDB" id="A0AAN8PHJ0"/>
<dbReference type="EMBL" id="JAZGQO010000010">
    <property type="protein sequence ID" value="KAK6176279.1"/>
    <property type="molecule type" value="Genomic_DNA"/>
</dbReference>
<feature type="domain" description="Reverse transcriptase" evidence="1">
    <location>
        <begin position="1"/>
        <end position="161"/>
    </location>
</feature>
<dbReference type="PANTHER" id="PTHR33332">
    <property type="entry name" value="REVERSE TRANSCRIPTASE DOMAIN-CONTAINING PROTEIN"/>
    <property type="match status" value="1"/>
</dbReference>
<name>A0AAN8PHJ0_PATCE</name>
<comment type="caution">
    <text evidence="2">The sequence shown here is derived from an EMBL/GenBank/DDBJ whole genome shotgun (WGS) entry which is preliminary data.</text>
</comment>
<reference evidence="2 3" key="1">
    <citation type="submission" date="2024-01" db="EMBL/GenBank/DDBJ databases">
        <title>The genome of the rayed Mediterranean limpet Patella caerulea (Linnaeus, 1758).</title>
        <authorList>
            <person name="Anh-Thu Weber A."/>
            <person name="Halstead-Nussloch G."/>
        </authorList>
    </citation>
    <scope>NUCLEOTIDE SEQUENCE [LARGE SCALE GENOMIC DNA]</scope>
    <source>
        <strain evidence="2">AATW-2023a</strain>
        <tissue evidence="2">Whole specimen</tissue>
    </source>
</reference>
<dbReference type="Pfam" id="PF00078">
    <property type="entry name" value="RVT_1"/>
    <property type="match status" value="1"/>
</dbReference>
<gene>
    <name evidence="2" type="ORF">SNE40_014591</name>
</gene>
<evidence type="ECO:0000313" key="2">
    <source>
        <dbReference type="EMBL" id="KAK6176279.1"/>
    </source>
</evidence>
<protein>
    <recommendedName>
        <fullName evidence="1">Reverse transcriptase domain-containing protein</fullName>
    </recommendedName>
</protein>
<accession>A0AAN8PHJ0</accession>
<keyword evidence="3" id="KW-1185">Reference proteome</keyword>
<evidence type="ECO:0000259" key="1">
    <source>
        <dbReference type="PROSITE" id="PS50878"/>
    </source>
</evidence>
<dbReference type="PROSITE" id="PS50878">
    <property type="entry name" value="RT_POL"/>
    <property type="match status" value="1"/>
</dbReference>
<dbReference type="Proteomes" id="UP001347796">
    <property type="component" value="Unassembled WGS sequence"/>
</dbReference>
<proteinExistence type="predicted"/>
<organism evidence="2 3">
    <name type="scientific">Patella caerulea</name>
    <name type="common">Rayed Mediterranean limpet</name>
    <dbReference type="NCBI Taxonomy" id="87958"/>
    <lineage>
        <taxon>Eukaryota</taxon>
        <taxon>Metazoa</taxon>
        <taxon>Spiralia</taxon>
        <taxon>Lophotrochozoa</taxon>
        <taxon>Mollusca</taxon>
        <taxon>Gastropoda</taxon>
        <taxon>Patellogastropoda</taxon>
        <taxon>Patelloidea</taxon>
        <taxon>Patellidae</taxon>
        <taxon>Patella</taxon>
    </lineage>
</organism>
<evidence type="ECO:0000313" key="3">
    <source>
        <dbReference type="Proteomes" id="UP001347796"/>
    </source>
</evidence>
<dbReference type="InterPro" id="IPR000477">
    <property type="entry name" value="RT_dom"/>
</dbReference>
<sequence>MLDLSAAFDTINHEILLRRLRLRFGLGNPVLDWLGVILAWQNSESVDRIDCVKGASIALWCTLGIGPRPVLFALYMVPLEDIIIHHGLDTVIFADDTQLYIACNAKTDYSVVCRIEAYVDEIREWMRENLLALNDSKTEIVWFSSRFKKAEALPTLTEVRIGDVKIATYCAACS</sequence>